<dbReference type="InterPro" id="IPR001328">
    <property type="entry name" value="Pept_tRNA_hydro"/>
</dbReference>
<keyword evidence="12" id="KW-1185">Reference proteome</keyword>
<comment type="catalytic activity">
    <reaction evidence="7 8">
        <text>an N-acyl-L-alpha-aminoacyl-tRNA + H2O = an N-acyl-L-amino acid + a tRNA + H(+)</text>
        <dbReference type="Rhea" id="RHEA:54448"/>
        <dbReference type="Rhea" id="RHEA-COMP:10123"/>
        <dbReference type="Rhea" id="RHEA-COMP:13883"/>
        <dbReference type="ChEBI" id="CHEBI:15377"/>
        <dbReference type="ChEBI" id="CHEBI:15378"/>
        <dbReference type="ChEBI" id="CHEBI:59874"/>
        <dbReference type="ChEBI" id="CHEBI:78442"/>
        <dbReference type="ChEBI" id="CHEBI:138191"/>
        <dbReference type="EC" id="3.1.1.29"/>
    </reaction>
</comment>
<feature type="binding site" evidence="7">
    <location>
        <position position="64"/>
    </location>
    <ligand>
        <name>tRNA</name>
        <dbReference type="ChEBI" id="CHEBI:17843"/>
    </ligand>
</feature>
<dbReference type="InterPro" id="IPR018171">
    <property type="entry name" value="Pept_tRNA_hydro_CS"/>
</dbReference>
<sequence length="246" mass="26524">MLLLVGLGNPGPRYAGNRHNVGFMAVEAMARHHAFSPWRQRFQSDAAEGQFGGDKVLALKPMTYMNESGRAVGEALRFFKLGPEDVLVLHDELDLAPGKIKLKRGGGHAGHNGLRSIAQHIGPEFRRLRIGIGHPGDKERVLGHVLGDLSKGEQPLFEQLFDAMARHAVLLGENSEQADNAYTSKVMQDLAPPKPKASAANKGPAKAPSADAPPEPTPAPREEQGALARALKGALHRLSGDKQRDE</sequence>
<evidence type="ECO:0000256" key="10">
    <source>
        <dbReference type="SAM" id="MobiDB-lite"/>
    </source>
</evidence>
<evidence type="ECO:0000256" key="5">
    <source>
        <dbReference type="ARBA" id="ARBA00038063"/>
    </source>
</evidence>
<evidence type="ECO:0000256" key="9">
    <source>
        <dbReference type="RuleBase" id="RU004320"/>
    </source>
</evidence>
<feature type="binding site" evidence="7">
    <location>
        <position position="66"/>
    </location>
    <ligand>
        <name>tRNA</name>
        <dbReference type="ChEBI" id="CHEBI:17843"/>
    </ligand>
</feature>
<dbReference type="Proteomes" id="UP001215503">
    <property type="component" value="Unassembled WGS sequence"/>
</dbReference>
<dbReference type="CDD" id="cd00462">
    <property type="entry name" value="PTH"/>
    <property type="match status" value="1"/>
</dbReference>
<comment type="function">
    <text evidence="7">Catalyzes the release of premature peptidyl moieties from peptidyl-tRNA molecules trapped in stalled 50S ribosomal subunits, and thus maintains levels of free tRNAs and 50S ribosomes.</text>
</comment>
<evidence type="ECO:0000256" key="8">
    <source>
        <dbReference type="RuleBase" id="RU000673"/>
    </source>
</evidence>
<comment type="subcellular location">
    <subcellularLocation>
        <location evidence="7">Cytoplasm</location>
    </subcellularLocation>
</comment>
<name>A0ABT5YJ75_9PROT</name>
<dbReference type="GO" id="GO:0004045">
    <property type="term" value="F:peptidyl-tRNA hydrolase activity"/>
    <property type="evidence" value="ECO:0007669"/>
    <property type="project" value="UniProtKB-EC"/>
</dbReference>
<proteinExistence type="inferred from homology"/>
<evidence type="ECO:0000256" key="3">
    <source>
        <dbReference type="ARBA" id="ARBA00022801"/>
    </source>
</evidence>
<feature type="binding site" evidence="7">
    <location>
        <position position="112"/>
    </location>
    <ligand>
        <name>tRNA</name>
        <dbReference type="ChEBI" id="CHEBI:17843"/>
    </ligand>
</feature>
<dbReference type="EMBL" id="JARHUD010000002">
    <property type="protein sequence ID" value="MDF2094958.1"/>
    <property type="molecule type" value="Genomic_DNA"/>
</dbReference>
<dbReference type="PROSITE" id="PS01196">
    <property type="entry name" value="PEPT_TRNA_HYDROL_2"/>
    <property type="match status" value="1"/>
</dbReference>
<protein>
    <recommendedName>
        <fullName evidence="6 7">Peptidyl-tRNA hydrolase</fullName>
        <shortName evidence="7">Pth</shortName>
        <ecNumber evidence="1 7">3.1.1.29</ecNumber>
    </recommendedName>
</protein>
<keyword evidence="7" id="KW-0963">Cytoplasm</keyword>
<evidence type="ECO:0000256" key="6">
    <source>
        <dbReference type="ARBA" id="ARBA00050038"/>
    </source>
</evidence>
<dbReference type="Pfam" id="PF01195">
    <property type="entry name" value="Pept_tRNA_hydro"/>
    <property type="match status" value="1"/>
</dbReference>
<dbReference type="SUPFAM" id="SSF53178">
    <property type="entry name" value="Peptidyl-tRNA hydrolase-like"/>
    <property type="match status" value="1"/>
</dbReference>
<dbReference type="EC" id="3.1.1.29" evidence="1 7"/>
<evidence type="ECO:0000256" key="2">
    <source>
        <dbReference type="ARBA" id="ARBA00022555"/>
    </source>
</evidence>
<comment type="subunit">
    <text evidence="7">Monomer.</text>
</comment>
<gene>
    <name evidence="7 11" type="primary">pth</name>
    <name evidence="11" type="ORF">P2G67_03100</name>
</gene>
<dbReference type="InterPro" id="IPR036416">
    <property type="entry name" value="Pept_tRNA_hydro_sf"/>
</dbReference>
<feature type="binding site" evidence="7">
    <location>
        <position position="14"/>
    </location>
    <ligand>
        <name>tRNA</name>
        <dbReference type="ChEBI" id="CHEBI:17843"/>
    </ligand>
</feature>
<reference evidence="11 12" key="1">
    <citation type="submission" date="2023-03" db="EMBL/GenBank/DDBJ databases">
        <title>Fodinicurvata sp. CAU 1616 isolated from sea sendiment.</title>
        <authorList>
            <person name="Kim W."/>
        </authorList>
    </citation>
    <scope>NUCLEOTIDE SEQUENCE [LARGE SCALE GENOMIC DNA]</scope>
    <source>
        <strain evidence="11 12">CAU 1616</strain>
    </source>
</reference>
<keyword evidence="4 7" id="KW-0694">RNA-binding</keyword>
<keyword evidence="2 7" id="KW-0820">tRNA-binding</keyword>
<feature type="region of interest" description="Disordered" evidence="10">
    <location>
        <begin position="189"/>
        <end position="246"/>
    </location>
</feature>
<comment type="similarity">
    <text evidence="5 7 9">Belongs to the PTH family.</text>
</comment>
<feature type="site" description="Stabilizes the basic form of H active site to accept a proton" evidence="7">
    <location>
        <position position="91"/>
    </location>
</feature>
<evidence type="ECO:0000256" key="7">
    <source>
        <dbReference type="HAMAP-Rule" id="MF_00083"/>
    </source>
</evidence>
<dbReference type="RefSeq" id="WP_275819929.1">
    <property type="nucleotide sequence ID" value="NZ_JARHUD010000002.1"/>
</dbReference>
<dbReference type="HAMAP" id="MF_00083">
    <property type="entry name" value="Pept_tRNA_hydro_bact"/>
    <property type="match status" value="1"/>
</dbReference>
<feature type="compositionally biased region" description="Low complexity" evidence="10">
    <location>
        <begin position="196"/>
        <end position="210"/>
    </location>
</feature>
<dbReference type="PANTHER" id="PTHR17224:SF1">
    <property type="entry name" value="PEPTIDYL-TRNA HYDROLASE"/>
    <property type="match status" value="1"/>
</dbReference>
<comment type="caution">
    <text evidence="11">The sequence shown here is derived from an EMBL/GenBank/DDBJ whole genome shotgun (WGS) entry which is preliminary data.</text>
</comment>
<dbReference type="PANTHER" id="PTHR17224">
    <property type="entry name" value="PEPTIDYL-TRNA HYDROLASE"/>
    <property type="match status" value="1"/>
</dbReference>
<keyword evidence="3 7" id="KW-0378">Hydrolase</keyword>
<dbReference type="Gene3D" id="3.40.50.1470">
    <property type="entry name" value="Peptidyl-tRNA hydrolase"/>
    <property type="match status" value="1"/>
</dbReference>
<comment type="function">
    <text evidence="7">Hydrolyzes ribosome-free peptidyl-tRNAs (with 1 or more amino acids incorporated), which drop off the ribosome during protein synthesis, or as a result of ribosome stalling.</text>
</comment>
<evidence type="ECO:0000256" key="1">
    <source>
        <dbReference type="ARBA" id="ARBA00013260"/>
    </source>
</evidence>
<evidence type="ECO:0000313" key="12">
    <source>
        <dbReference type="Proteomes" id="UP001215503"/>
    </source>
</evidence>
<accession>A0ABT5YJ75</accession>
<evidence type="ECO:0000256" key="4">
    <source>
        <dbReference type="ARBA" id="ARBA00022884"/>
    </source>
</evidence>
<feature type="site" description="Discriminates between blocked and unblocked aminoacyl-tRNA" evidence="7">
    <location>
        <position position="9"/>
    </location>
</feature>
<feature type="active site" description="Proton acceptor" evidence="7">
    <location>
        <position position="19"/>
    </location>
</feature>
<organism evidence="11 12">
    <name type="scientific">Aquibaculum arenosum</name>
    <dbReference type="NCBI Taxonomy" id="3032591"/>
    <lineage>
        <taxon>Bacteria</taxon>
        <taxon>Pseudomonadati</taxon>
        <taxon>Pseudomonadota</taxon>
        <taxon>Alphaproteobacteria</taxon>
        <taxon>Rhodospirillales</taxon>
        <taxon>Rhodovibrionaceae</taxon>
        <taxon>Aquibaculum</taxon>
    </lineage>
</organism>
<dbReference type="NCBIfam" id="TIGR00447">
    <property type="entry name" value="pth"/>
    <property type="match status" value="1"/>
</dbReference>
<dbReference type="PROSITE" id="PS01195">
    <property type="entry name" value="PEPT_TRNA_HYDROL_1"/>
    <property type="match status" value="1"/>
</dbReference>
<evidence type="ECO:0000313" key="11">
    <source>
        <dbReference type="EMBL" id="MDF2094958.1"/>
    </source>
</evidence>